<evidence type="ECO:0000313" key="1">
    <source>
        <dbReference type="EMBL" id="VDZ51036.1"/>
    </source>
</evidence>
<protein>
    <submittedName>
        <fullName evidence="1">Uncharacterized protein</fullName>
    </submittedName>
</protein>
<gene>
    <name evidence="1" type="ORF">NCTC11214_00003</name>
</gene>
<name>A0A3S4DRN3_SEROD</name>
<organism evidence="1 2">
    <name type="scientific">Serratia odorifera</name>
    <dbReference type="NCBI Taxonomy" id="618"/>
    <lineage>
        <taxon>Bacteria</taxon>
        <taxon>Pseudomonadati</taxon>
        <taxon>Pseudomonadota</taxon>
        <taxon>Gammaproteobacteria</taxon>
        <taxon>Enterobacterales</taxon>
        <taxon>Yersiniaceae</taxon>
        <taxon>Serratia</taxon>
    </lineage>
</organism>
<proteinExistence type="predicted"/>
<dbReference type="EMBL" id="LR134117">
    <property type="protein sequence ID" value="VDZ51036.1"/>
    <property type="molecule type" value="Genomic_DNA"/>
</dbReference>
<dbReference type="AlphaFoldDB" id="A0A3S4DRN3"/>
<dbReference type="KEGG" id="sof:NCTC11214_00003"/>
<evidence type="ECO:0000313" key="2">
    <source>
        <dbReference type="Proteomes" id="UP000281391"/>
    </source>
</evidence>
<accession>A0A3S4DRN3</accession>
<sequence>MHVIRFWIILYRLYRLHHRDIVDSLFLTQQQQGLRRGTFMRLEFVLQERSCQG</sequence>
<reference evidence="1 2" key="1">
    <citation type="submission" date="2018-12" db="EMBL/GenBank/DDBJ databases">
        <authorList>
            <consortium name="Pathogen Informatics"/>
        </authorList>
    </citation>
    <scope>NUCLEOTIDE SEQUENCE [LARGE SCALE GENOMIC DNA]</scope>
    <source>
        <strain evidence="1 2">NCTC11214</strain>
    </source>
</reference>
<dbReference type="Proteomes" id="UP000281391">
    <property type="component" value="Chromosome"/>
</dbReference>